<dbReference type="InterPro" id="IPR002318">
    <property type="entry name" value="Ala-tRNA-lgiase_IIc"/>
</dbReference>
<evidence type="ECO:0000256" key="5">
    <source>
        <dbReference type="ARBA" id="ARBA00022741"/>
    </source>
</evidence>
<evidence type="ECO:0000256" key="2">
    <source>
        <dbReference type="ARBA" id="ARBA00013168"/>
    </source>
</evidence>
<comment type="caution">
    <text evidence="11">The sequence shown here is derived from an EMBL/GenBank/DDBJ whole genome shotgun (WGS) entry which is preliminary data.</text>
</comment>
<keyword evidence="6" id="KW-0067">ATP-binding</keyword>
<dbReference type="EMBL" id="MFZV01000004">
    <property type="protein sequence ID" value="OGK31519.1"/>
    <property type="molecule type" value="Genomic_DNA"/>
</dbReference>
<evidence type="ECO:0000256" key="9">
    <source>
        <dbReference type="ARBA" id="ARBA00023146"/>
    </source>
</evidence>
<organism evidence="11 12">
    <name type="scientific">Candidatus Roizmanbacteria bacterium RIFCSPHIGHO2_12_FULL_33_9</name>
    <dbReference type="NCBI Taxonomy" id="1802045"/>
    <lineage>
        <taxon>Bacteria</taxon>
        <taxon>Candidatus Roizmaniibacteriota</taxon>
    </lineage>
</organism>
<evidence type="ECO:0000256" key="3">
    <source>
        <dbReference type="ARBA" id="ARBA00022555"/>
    </source>
</evidence>
<evidence type="ECO:0000256" key="6">
    <source>
        <dbReference type="ARBA" id="ARBA00022840"/>
    </source>
</evidence>
<dbReference type="SUPFAM" id="SSF55681">
    <property type="entry name" value="Class II aaRS and biotin synthetases"/>
    <property type="match status" value="1"/>
</dbReference>
<dbReference type="GO" id="GO:0005737">
    <property type="term" value="C:cytoplasm"/>
    <property type="evidence" value="ECO:0007669"/>
    <property type="project" value="InterPro"/>
</dbReference>
<dbReference type="PANTHER" id="PTHR11777:SF9">
    <property type="entry name" value="ALANINE--TRNA LIGASE, CYTOPLASMIC"/>
    <property type="match status" value="1"/>
</dbReference>
<keyword evidence="8" id="KW-0648">Protein biosynthesis</keyword>
<keyword evidence="4" id="KW-0436">Ligase</keyword>
<evidence type="ECO:0000256" key="1">
    <source>
        <dbReference type="ARBA" id="ARBA00008226"/>
    </source>
</evidence>
<dbReference type="InterPro" id="IPR018164">
    <property type="entry name" value="Ala-tRNA-synth_IIc_N"/>
</dbReference>
<dbReference type="GO" id="GO:0006419">
    <property type="term" value="P:alanyl-tRNA aminoacylation"/>
    <property type="evidence" value="ECO:0007669"/>
    <property type="project" value="InterPro"/>
</dbReference>
<keyword evidence="7" id="KW-0694">RNA-binding</keyword>
<evidence type="ECO:0000259" key="10">
    <source>
        <dbReference type="PROSITE" id="PS50860"/>
    </source>
</evidence>
<dbReference type="Gene3D" id="3.30.930.10">
    <property type="entry name" value="Bira Bifunctional Protein, Domain 2"/>
    <property type="match status" value="1"/>
</dbReference>
<evidence type="ECO:0000256" key="8">
    <source>
        <dbReference type="ARBA" id="ARBA00022917"/>
    </source>
</evidence>
<dbReference type="GO" id="GO:0002161">
    <property type="term" value="F:aminoacyl-tRNA deacylase activity"/>
    <property type="evidence" value="ECO:0007669"/>
    <property type="project" value="TreeGrafter"/>
</dbReference>
<dbReference type="InterPro" id="IPR050058">
    <property type="entry name" value="Ala-tRNA_ligase"/>
</dbReference>
<dbReference type="PROSITE" id="PS50860">
    <property type="entry name" value="AA_TRNA_LIGASE_II_ALA"/>
    <property type="match status" value="1"/>
</dbReference>
<keyword evidence="5" id="KW-0547">Nucleotide-binding</keyword>
<evidence type="ECO:0000313" key="12">
    <source>
        <dbReference type="Proteomes" id="UP000177199"/>
    </source>
</evidence>
<proteinExistence type="inferred from homology"/>
<feature type="domain" description="Alanyl-transfer RNA synthetases family profile" evidence="10">
    <location>
        <begin position="3"/>
        <end position="457"/>
    </location>
</feature>
<dbReference type="AlphaFoldDB" id="A0A1F7HJX2"/>
<dbReference type="PANTHER" id="PTHR11777">
    <property type="entry name" value="ALANYL-TRNA SYNTHETASE"/>
    <property type="match status" value="1"/>
</dbReference>
<evidence type="ECO:0000256" key="4">
    <source>
        <dbReference type="ARBA" id="ARBA00022598"/>
    </source>
</evidence>
<evidence type="ECO:0000256" key="7">
    <source>
        <dbReference type="ARBA" id="ARBA00022884"/>
    </source>
</evidence>
<gene>
    <name evidence="11" type="ORF">A3F29_04215</name>
</gene>
<dbReference type="Proteomes" id="UP000177199">
    <property type="component" value="Unassembled WGS sequence"/>
</dbReference>
<name>A0A1F7HJX2_9BACT</name>
<dbReference type="PRINTS" id="PR00980">
    <property type="entry name" value="TRNASYNTHALA"/>
</dbReference>
<dbReference type="InterPro" id="IPR045864">
    <property type="entry name" value="aa-tRNA-synth_II/BPL/LPL"/>
</dbReference>
<dbReference type="GO" id="GO:0000049">
    <property type="term" value="F:tRNA binding"/>
    <property type="evidence" value="ECO:0007669"/>
    <property type="project" value="UniProtKB-KW"/>
</dbReference>
<dbReference type="InterPro" id="IPR018162">
    <property type="entry name" value="Ala-tRNA-ligase_IIc_anticod-bd"/>
</dbReference>
<dbReference type="SUPFAM" id="SSF101353">
    <property type="entry name" value="Putative anticodon-binding domain of alanyl-tRNA synthetase (AlaRS)"/>
    <property type="match status" value="1"/>
</dbReference>
<dbReference type="GO" id="GO:0004813">
    <property type="term" value="F:alanine-tRNA ligase activity"/>
    <property type="evidence" value="ECO:0007669"/>
    <property type="project" value="UniProtKB-EC"/>
</dbReference>
<dbReference type="InterPro" id="IPR018165">
    <property type="entry name" value="Ala-tRNA-synth_IIc_core"/>
</dbReference>
<sequence>MPITHTNLRNDFDKYWEGVPRSHNSVKPAPLVLKNDPSTLFTGSGMQQLIPFLMGKKHDLGKRLFNIQPCLRSQDILDVGDNRHTTFFEMMGNWSLGDYFKEEQLEWVFKYFTNIVGLKEDKLYVSVFEGNKDVPKDEESHTLWKKLGFPEERIFFYGVDHNWWSRFGSPQHMPKGEIGGPDSEVFYDFGEELKIHEKSNYSNEKCNPNCGCGRFLEIGNSVFIQYEKNSDSTLVELKQKNVDYGGGLERISAAANNTPDVFNTDLYKEILEEIEKNTKKKYSDITYQSQIRIIADHLKAAVFLIVDGVEPSNKEQGYVLRRLLRRSAVKMYQLDHDISLGFGTILDYGVLKTYEGIHGIKREEQKAIVTSVVNNEINKFSKTLDKGIKQVETLDFIDGKIAFDLYQSYGFPIEITEEFAKEKNIEIDDEIFHLDFNTELQKHQETSRKSSQKKFGH</sequence>
<protein>
    <recommendedName>
        <fullName evidence="2">alanine--tRNA ligase</fullName>
        <ecNumber evidence="2">6.1.1.7</ecNumber>
    </recommendedName>
</protein>
<dbReference type="EC" id="6.1.1.7" evidence="2"/>
<dbReference type="CDD" id="cd00673">
    <property type="entry name" value="AlaRS_core"/>
    <property type="match status" value="1"/>
</dbReference>
<reference evidence="11 12" key="1">
    <citation type="journal article" date="2016" name="Nat. Commun.">
        <title>Thousands of microbial genomes shed light on interconnected biogeochemical processes in an aquifer system.</title>
        <authorList>
            <person name="Anantharaman K."/>
            <person name="Brown C.T."/>
            <person name="Hug L.A."/>
            <person name="Sharon I."/>
            <person name="Castelle C.J."/>
            <person name="Probst A.J."/>
            <person name="Thomas B.C."/>
            <person name="Singh A."/>
            <person name="Wilkins M.J."/>
            <person name="Karaoz U."/>
            <person name="Brodie E.L."/>
            <person name="Williams K.H."/>
            <person name="Hubbard S.S."/>
            <person name="Banfield J.F."/>
        </authorList>
    </citation>
    <scope>NUCLEOTIDE SEQUENCE [LARGE SCALE GENOMIC DNA]</scope>
</reference>
<keyword evidence="9" id="KW-0030">Aminoacyl-tRNA synthetase</keyword>
<dbReference type="Pfam" id="PF01411">
    <property type="entry name" value="tRNA-synt_2c"/>
    <property type="match status" value="1"/>
</dbReference>
<comment type="similarity">
    <text evidence="1">Belongs to the class-II aminoacyl-tRNA synthetase family.</text>
</comment>
<dbReference type="GO" id="GO:0005524">
    <property type="term" value="F:ATP binding"/>
    <property type="evidence" value="ECO:0007669"/>
    <property type="project" value="UniProtKB-KW"/>
</dbReference>
<accession>A0A1F7HJX2</accession>
<evidence type="ECO:0000313" key="11">
    <source>
        <dbReference type="EMBL" id="OGK31519.1"/>
    </source>
</evidence>
<keyword evidence="3" id="KW-0820">tRNA-binding</keyword>